<dbReference type="AlphaFoldDB" id="A0A2S5B9Y4"/>
<dbReference type="Proteomes" id="UP000237144">
    <property type="component" value="Unassembled WGS sequence"/>
</dbReference>
<feature type="transmembrane region" description="Helical" evidence="2">
    <location>
        <begin position="338"/>
        <end position="361"/>
    </location>
</feature>
<feature type="compositionally biased region" description="Low complexity" evidence="1">
    <location>
        <begin position="13"/>
        <end position="24"/>
    </location>
</feature>
<gene>
    <name evidence="4" type="ORF">BMF94_3123</name>
</gene>
<dbReference type="PANTHER" id="PTHR11005">
    <property type="entry name" value="LYSOSOMAL ACID LIPASE-RELATED"/>
    <property type="match status" value="1"/>
</dbReference>
<dbReference type="EMBL" id="PJQD01000035">
    <property type="protein sequence ID" value="POY73590.1"/>
    <property type="molecule type" value="Genomic_DNA"/>
</dbReference>
<feature type="compositionally biased region" description="Basic and acidic residues" evidence="1">
    <location>
        <begin position="163"/>
        <end position="185"/>
    </location>
</feature>
<organism evidence="4 5">
    <name type="scientific">Rhodotorula taiwanensis</name>
    <dbReference type="NCBI Taxonomy" id="741276"/>
    <lineage>
        <taxon>Eukaryota</taxon>
        <taxon>Fungi</taxon>
        <taxon>Dikarya</taxon>
        <taxon>Basidiomycota</taxon>
        <taxon>Pucciniomycotina</taxon>
        <taxon>Microbotryomycetes</taxon>
        <taxon>Sporidiobolales</taxon>
        <taxon>Sporidiobolaceae</taxon>
        <taxon>Rhodotorula</taxon>
    </lineage>
</organism>
<dbReference type="InterPro" id="IPR006693">
    <property type="entry name" value="AB_hydrolase_lipase"/>
</dbReference>
<dbReference type="STRING" id="741276.A0A2S5B9Y4"/>
<keyword evidence="5" id="KW-1185">Reference proteome</keyword>
<reference evidence="4 5" key="1">
    <citation type="journal article" date="2018" name="Front. Microbiol.">
        <title>Prospects for Fungal Bioremediation of Acidic Radioactive Waste Sites: Characterization and Genome Sequence of Rhodotorula taiwanensis MD1149.</title>
        <authorList>
            <person name="Tkavc R."/>
            <person name="Matrosova V.Y."/>
            <person name="Grichenko O.E."/>
            <person name="Gostincar C."/>
            <person name="Volpe R.P."/>
            <person name="Klimenkova P."/>
            <person name="Gaidamakova E.K."/>
            <person name="Zhou C.E."/>
            <person name="Stewart B.J."/>
            <person name="Lyman M.G."/>
            <person name="Malfatti S.A."/>
            <person name="Rubinfeld B."/>
            <person name="Courtot M."/>
            <person name="Singh J."/>
            <person name="Dalgard C.L."/>
            <person name="Hamilton T."/>
            <person name="Frey K.G."/>
            <person name="Gunde-Cimerman N."/>
            <person name="Dugan L."/>
            <person name="Daly M.J."/>
        </authorList>
    </citation>
    <scope>NUCLEOTIDE SEQUENCE [LARGE SCALE GENOMIC DNA]</scope>
    <source>
        <strain evidence="4 5">MD1149</strain>
    </source>
</reference>
<feature type="region of interest" description="Disordered" evidence="1">
    <location>
        <begin position="134"/>
        <end position="242"/>
    </location>
</feature>
<feature type="transmembrane region" description="Helical" evidence="2">
    <location>
        <begin position="564"/>
        <end position="587"/>
    </location>
</feature>
<feature type="region of interest" description="Disordered" evidence="1">
    <location>
        <begin position="1"/>
        <end position="78"/>
    </location>
</feature>
<keyword evidence="2" id="KW-0472">Membrane</keyword>
<feature type="region of interest" description="Disordered" evidence="1">
    <location>
        <begin position="760"/>
        <end position="821"/>
    </location>
</feature>
<dbReference type="InterPro" id="IPR029058">
    <property type="entry name" value="AB_hydrolase_fold"/>
</dbReference>
<feature type="compositionally biased region" description="Low complexity" evidence="1">
    <location>
        <begin position="50"/>
        <end position="60"/>
    </location>
</feature>
<feature type="compositionally biased region" description="Low complexity" evidence="1">
    <location>
        <begin position="214"/>
        <end position="235"/>
    </location>
</feature>
<feature type="compositionally biased region" description="Basic and acidic residues" evidence="1">
    <location>
        <begin position="798"/>
        <end position="821"/>
    </location>
</feature>
<feature type="compositionally biased region" description="Basic residues" evidence="1">
    <location>
        <begin position="147"/>
        <end position="156"/>
    </location>
</feature>
<comment type="caution">
    <text evidence="4">The sequence shown here is derived from an EMBL/GenBank/DDBJ whole genome shotgun (WGS) entry which is preliminary data.</text>
</comment>
<dbReference type="SUPFAM" id="SSF53474">
    <property type="entry name" value="alpha/beta-Hydrolases"/>
    <property type="match status" value="1"/>
</dbReference>
<dbReference type="GO" id="GO:0006629">
    <property type="term" value="P:lipid metabolic process"/>
    <property type="evidence" value="ECO:0007669"/>
    <property type="project" value="InterPro"/>
</dbReference>
<evidence type="ECO:0000259" key="3">
    <source>
        <dbReference type="Pfam" id="PF04083"/>
    </source>
</evidence>
<evidence type="ECO:0000313" key="5">
    <source>
        <dbReference type="Proteomes" id="UP000237144"/>
    </source>
</evidence>
<keyword evidence="2" id="KW-1133">Transmembrane helix</keyword>
<name>A0A2S5B9Y4_9BASI</name>
<feature type="domain" description="Partial AB-hydrolase lipase" evidence="3">
    <location>
        <begin position="403"/>
        <end position="467"/>
    </location>
</feature>
<evidence type="ECO:0000256" key="2">
    <source>
        <dbReference type="SAM" id="Phobius"/>
    </source>
</evidence>
<evidence type="ECO:0000313" key="4">
    <source>
        <dbReference type="EMBL" id="POY73590.1"/>
    </source>
</evidence>
<protein>
    <recommendedName>
        <fullName evidence="3">Partial AB-hydrolase lipase domain-containing protein</fullName>
    </recommendedName>
</protein>
<accession>A0A2S5B9Y4</accession>
<dbReference type="Gene3D" id="3.40.50.1820">
    <property type="entry name" value="alpha/beta hydrolase"/>
    <property type="match status" value="1"/>
</dbReference>
<evidence type="ECO:0000256" key="1">
    <source>
        <dbReference type="SAM" id="MobiDB-lite"/>
    </source>
</evidence>
<dbReference type="OrthoDB" id="9974421at2759"/>
<dbReference type="Pfam" id="PF04083">
    <property type="entry name" value="Abhydro_lipase"/>
    <property type="match status" value="1"/>
</dbReference>
<proteinExistence type="predicted"/>
<keyword evidence="2" id="KW-0812">Transmembrane</keyword>
<sequence length="821" mass="92096">MAISKPQKRPQGATTLPTSTASLAQRVEPTDIDDHNTLTSTDDALFDPLRPTATSTGTSTRSRRASPSSPPVPSTSLNPATAALTSALRPAADSLSARGGNMHNAQAWLSTAPPSALGLTNLVALDLQVPQPPVSVTVEPTTENGHARHRASHPTHKASQQRADVDHGYEGETQQSRDRREDNHHLVVPHSYGPRDYLTGPADELVERLPRPSPLSRSASALPSPALSSTSVSTPGATLPDQDISSDLFRRAVDQRLNAAAAPGGGRRTLGLEADYDDEADYCADEAQTLLAEDSTPSRPRPRAFTLSHSAFGSFGTFPSTARSGPLAAPTLRSRFKLFWLQLFANAASAAFLILIVIWALSARFFQASYRQLRGLTTPRHRREWDTDEARAYRKTEKVVKDIQYYARRCGFDVIEQTVETKDGYLLKVFKVECLRKPAKVHSDGRKGFPVLIQHGLFQSCGSFITSEERSLAFWLAEHGDYQVYLGNNRGVFDMGHSWLKRSDPRFWDYNIKELALYDLPALVDHVRRETNYDKIAFIGHSQGNATMFCSLAQGMVPELGEKLSIFIALAPAVYAGPLTTGFPFTYLKSMKWKTWRRWFGVLDFIPLMRLSYNWVPSRPFGLLGYQMFAFLFRWTDANWLLDRKPKKFCFMPSPVSSASVFWWTGYAGFSTRGCILDPSADKWFDKRFPPLVLHHGGKDYLVLAEPLLERLKVHETDVQVIRVQKMDDGEHCDFFWHIDAVELCFRSFLEDIERTRPRYPEERRRAHSPQPPAHSPRLSGGSTPRDHQPLAGMQKAGEVEERQRRGERKDVEVKRSEEGY</sequence>